<sequence length="52" mass="6297">IKSLSVSQWQRTNFYYGSFKNTFICFYTHNPSNIICPRMQLHYFTERPMSRG</sequence>
<dbReference type="Proteomes" id="UP000801492">
    <property type="component" value="Unassembled WGS sequence"/>
</dbReference>
<gene>
    <name evidence="1" type="ORF">ILUMI_16861</name>
</gene>
<name>A0A8K0CS36_IGNLU</name>
<accession>A0A8K0CS36</accession>
<organism evidence="1 2">
    <name type="scientific">Ignelater luminosus</name>
    <name type="common">Cucubano</name>
    <name type="synonym">Pyrophorus luminosus</name>
    <dbReference type="NCBI Taxonomy" id="2038154"/>
    <lineage>
        <taxon>Eukaryota</taxon>
        <taxon>Metazoa</taxon>
        <taxon>Ecdysozoa</taxon>
        <taxon>Arthropoda</taxon>
        <taxon>Hexapoda</taxon>
        <taxon>Insecta</taxon>
        <taxon>Pterygota</taxon>
        <taxon>Neoptera</taxon>
        <taxon>Endopterygota</taxon>
        <taxon>Coleoptera</taxon>
        <taxon>Polyphaga</taxon>
        <taxon>Elateriformia</taxon>
        <taxon>Elateroidea</taxon>
        <taxon>Elateridae</taxon>
        <taxon>Agrypninae</taxon>
        <taxon>Pyrophorini</taxon>
        <taxon>Ignelater</taxon>
    </lineage>
</organism>
<feature type="non-terminal residue" evidence="1">
    <location>
        <position position="1"/>
    </location>
</feature>
<comment type="caution">
    <text evidence="1">The sequence shown here is derived from an EMBL/GenBank/DDBJ whole genome shotgun (WGS) entry which is preliminary data.</text>
</comment>
<dbReference type="AlphaFoldDB" id="A0A8K0CS36"/>
<feature type="non-terminal residue" evidence="1">
    <location>
        <position position="52"/>
    </location>
</feature>
<keyword evidence="2" id="KW-1185">Reference proteome</keyword>
<dbReference type="EMBL" id="VTPC01068342">
    <property type="protein sequence ID" value="KAF2889312.1"/>
    <property type="molecule type" value="Genomic_DNA"/>
</dbReference>
<evidence type="ECO:0000313" key="2">
    <source>
        <dbReference type="Proteomes" id="UP000801492"/>
    </source>
</evidence>
<evidence type="ECO:0000313" key="1">
    <source>
        <dbReference type="EMBL" id="KAF2889312.1"/>
    </source>
</evidence>
<reference evidence="1" key="1">
    <citation type="submission" date="2019-08" db="EMBL/GenBank/DDBJ databases">
        <title>The genome of the North American firefly Photinus pyralis.</title>
        <authorList>
            <consortium name="Photinus pyralis genome working group"/>
            <person name="Fallon T.R."/>
            <person name="Sander Lower S.E."/>
            <person name="Weng J.-K."/>
        </authorList>
    </citation>
    <scope>NUCLEOTIDE SEQUENCE</scope>
    <source>
        <strain evidence="1">TRF0915ILg1</strain>
        <tissue evidence="1">Whole body</tissue>
    </source>
</reference>
<proteinExistence type="predicted"/>
<protein>
    <submittedName>
        <fullName evidence="1">Uncharacterized protein</fullName>
    </submittedName>
</protein>